<dbReference type="EMBL" id="QOVF01000001">
    <property type="protein sequence ID" value="KAA0695812.1"/>
    <property type="molecule type" value="Genomic_DNA"/>
</dbReference>
<organism evidence="2 3">
    <name type="scientific">Halopseudomonas laoshanensis</name>
    <dbReference type="NCBI Taxonomy" id="2268758"/>
    <lineage>
        <taxon>Bacteria</taxon>
        <taxon>Pseudomonadati</taxon>
        <taxon>Pseudomonadota</taxon>
        <taxon>Gammaproteobacteria</taxon>
        <taxon>Pseudomonadales</taxon>
        <taxon>Pseudomonadaceae</taxon>
        <taxon>Halopseudomonas</taxon>
    </lineage>
</organism>
<accession>A0A7V7GUZ9</accession>
<evidence type="ECO:0000313" key="2">
    <source>
        <dbReference type="EMBL" id="KAA0695812.1"/>
    </source>
</evidence>
<dbReference type="OrthoDB" id="9806250at2"/>
<comment type="caution">
    <text evidence="2">The sequence shown here is derived from an EMBL/GenBank/DDBJ whole genome shotgun (WGS) entry which is preliminary data.</text>
</comment>
<keyword evidence="3" id="KW-1185">Reference proteome</keyword>
<feature type="chain" id="PRO_5031446247" evidence="1">
    <location>
        <begin position="23"/>
        <end position="337"/>
    </location>
</feature>
<dbReference type="Pfam" id="PF04338">
    <property type="entry name" value="DUF481"/>
    <property type="match status" value="1"/>
</dbReference>
<keyword evidence="1" id="KW-0732">Signal</keyword>
<name>A0A7V7GUZ9_9GAMM</name>
<reference evidence="2 3" key="1">
    <citation type="submission" date="2018-07" db="EMBL/GenBank/DDBJ databases">
        <title>Pseudomonas laoshanensis sp. nov., isolated from soil.</title>
        <authorList>
            <person name="Sun J."/>
            <person name="Yu L."/>
            <person name="Wang M."/>
            <person name="Zhang C."/>
        </authorList>
    </citation>
    <scope>NUCLEOTIDE SEQUENCE [LARGE SCALE GENOMIC DNA]</scope>
    <source>
        <strain evidence="2 3">Y22</strain>
    </source>
</reference>
<evidence type="ECO:0000313" key="3">
    <source>
        <dbReference type="Proteomes" id="UP000463138"/>
    </source>
</evidence>
<evidence type="ECO:0000256" key="1">
    <source>
        <dbReference type="SAM" id="SignalP"/>
    </source>
</evidence>
<feature type="signal peptide" evidence="1">
    <location>
        <begin position="1"/>
        <end position="22"/>
    </location>
</feature>
<proteinExistence type="predicted"/>
<dbReference type="AlphaFoldDB" id="A0A7V7GUZ9"/>
<protein>
    <submittedName>
        <fullName evidence="2">DUF481 domain-containing protein</fullName>
    </submittedName>
</protein>
<dbReference type="RefSeq" id="WP_149330824.1">
    <property type="nucleotide sequence ID" value="NZ_QOVF01000001.1"/>
</dbReference>
<dbReference type="Proteomes" id="UP000463138">
    <property type="component" value="Unassembled WGS sequence"/>
</dbReference>
<dbReference type="InterPro" id="IPR007433">
    <property type="entry name" value="DUF481"/>
</dbReference>
<sequence>MYCFRLIPVVVASLCLSANVLADTLWLKNGDRITGTIELLEGGKLIMKTAMAGNINVDVKNIKTFESENPLLIKSVGEAERALAVTAAEEGAIMVVNGEPEPVRMEISSIQQMLEPQPLIEDWVWEGNATAALDIKDTDTEQRDLDMAFDTRARHGDWRHVLGGEFERDYRDDVKSRHLWQTDYDLSWFFDEKWFWQTSASYQRDHVSEVKRRKQLGMGPGYEWWNNALGRFETSTRIDHVRLENRDGTEDIFNALGVEWDLRRFLYGKRFEFLHNAETLIPDDPSINFVVDAEVGVRYLLNSWASLSLLAEWDYLDGNNDQSINDKRYRFGLGVSW</sequence>
<gene>
    <name evidence="2" type="ORF">DT594_00070</name>
</gene>